<dbReference type="KEGG" id="sle:sle_55950"/>
<evidence type="ECO:0000256" key="1">
    <source>
        <dbReference type="ARBA" id="ARBA00004651"/>
    </source>
</evidence>
<evidence type="ECO:0000313" key="15">
    <source>
        <dbReference type="Proteomes" id="UP000035016"/>
    </source>
</evidence>
<dbReference type="InterPro" id="IPR055344">
    <property type="entry name" value="SecD_SecF_C_bact"/>
</dbReference>
<evidence type="ECO:0000256" key="9">
    <source>
        <dbReference type="HAMAP-Rule" id="MF_01463"/>
    </source>
</evidence>
<keyword evidence="8 9" id="KW-0472">Membrane</keyword>
<evidence type="ECO:0000256" key="7">
    <source>
        <dbReference type="ARBA" id="ARBA00023010"/>
    </source>
</evidence>
<dbReference type="GO" id="GO:0043952">
    <property type="term" value="P:protein transport by the Sec complex"/>
    <property type="evidence" value="ECO:0007669"/>
    <property type="project" value="UniProtKB-UniRule"/>
</dbReference>
<evidence type="ECO:0000313" key="14">
    <source>
        <dbReference type="EMBL" id="CQR65052.1"/>
    </source>
</evidence>
<dbReference type="Pfam" id="PF02355">
    <property type="entry name" value="SecD_SecF_C"/>
    <property type="match status" value="1"/>
</dbReference>
<dbReference type="Gene3D" id="1.20.1640.10">
    <property type="entry name" value="Multidrug efflux transporter AcrB transmembrane domain"/>
    <property type="match status" value="1"/>
</dbReference>
<comment type="similarity">
    <text evidence="9">Belongs to the SecD/SecF family. SecD subfamily.</text>
</comment>
<comment type="subcellular location">
    <subcellularLocation>
        <location evidence="1 9">Cell membrane</location>
        <topology evidence="1 9">Multi-pass membrane protein</topology>
    </subcellularLocation>
</comment>
<feature type="compositionally biased region" description="Basic and acidic residues" evidence="10">
    <location>
        <begin position="12"/>
        <end position="22"/>
    </location>
</feature>
<feature type="region of interest" description="Disordered" evidence="10">
    <location>
        <begin position="1"/>
        <end position="34"/>
    </location>
</feature>
<dbReference type="SUPFAM" id="SSF82866">
    <property type="entry name" value="Multidrug efflux transporter AcrB transmembrane domain"/>
    <property type="match status" value="1"/>
</dbReference>
<evidence type="ECO:0000259" key="11">
    <source>
        <dbReference type="Pfam" id="PF02355"/>
    </source>
</evidence>
<keyword evidence="2 9" id="KW-0813">Transport</keyword>
<feature type="domain" description="SecDF P1 head subdomain" evidence="13">
    <location>
        <begin position="286"/>
        <end position="393"/>
    </location>
</feature>
<evidence type="ECO:0000259" key="12">
    <source>
        <dbReference type="Pfam" id="PF21760"/>
    </source>
</evidence>
<feature type="domain" description="Protein translocase subunit SecDF P1" evidence="12">
    <location>
        <begin position="93"/>
        <end position="150"/>
    </location>
</feature>
<feature type="transmembrane region" description="Helical" evidence="9">
    <location>
        <begin position="519"/>
        <end position="538"/>
    </location>
</feature>
<evidence type="ECO:0000259" key="13">
    <source>
        <dbReference type="Pfam" id="PF22599"/>
    </source>
</evidence>
<accession>A0A0F7W598</accession>
<dbReference type="InterPro" id="IPR048634">
    <property type="entry name" value="SecD_SecF_C"/>
</dbReference>
<feature type="region of interest" description="Disordered" evidence="10">
    <location>
        <begin position="588"/>
        <end position="614"/>
    </location>
</feature>
<dbReference type="InterPro" id="IPR022646">
    <property type="entry name" value="SecD/SecF_CS"/>
</dbReference>
<evidence type="ECO:0000256" key="5">
    <source>
        <dbReference type="ARBA" id="ARBA00022927"/>
    </source>
</evidence>
<feature type="transmembrane region" description="Helical" evidence="9">
    <location>
        <begin position="40"/>
        <end position="58"/>
    </location>
</feature>
<dbReference type="GO" id="GO:0005886">
    <property type="term" value="C:plasma membrane"/>
    <property type="evidence" value="ECO:0007669"/>
    <property type="project" value="UniProtKB-SubCell"/>
</dbReference>
<protein>
    <recommendedName>
        <fullName evidence="9">Protein translocase subunit SecD</fullName>
    </recommendedName>
</protein>
<feature type="domain" description="Protein export membrane protein SecD/SecF C-terminal" evidence="11">
    <location>
        <begin position="397"/>
        <end position="572"/>
    </location>
</feature>
<evidence type="ECO:0000256" key="8">
    <source>
        <dbReference type="ARBA" id="ARBA00023136"/>
    </source>
</evidence>
<feature type="compositionally biased region" description="Low complexity" evidence="10">
    <location>
        <begin position="215"/>
        <end position="237"/>
    </location>
</feature>
<keyword evidence="5 9" id="KW-0653">Protein transport</keyword>
<keyword evidence="4 9" id="KW-0812">Transmembrane</keyword>
<dbReference type="PANTHER" id="PTHR30081">
    <property type="entry name" value="PROTEIN-EXPORT MEMBRANE PROTEIN SEC"/>
    <property type="match status" value="1"/>
</dbReference>
<feature type="transmembrane region" description="Helical" evidence="9">
    <location>
        <begin position="413"/>
        <end position="433"/>
    </location>
</feature>
<dbReference type="Pfam" id="PF21760">
    <property type="entry name" value="SecD_1st"/>
    <property type="match status" value="1"/>
</dbReference>
<keyword evidence="6 9" id="KW-1133">Transmembrane helix</keyword>
<evidence type="ECO:0000256" key="6">
    <source>
        <dbReference type="ARBA" id="ARBA00022989"/>
    </source>
</evidence>
<feature type="transmembrane region" description="Helical" evidence="9">
    <location>
        <begin position="544"/>
        <end position="563"/>
    </location>
</feature>
<evidence type="ECO:0000256" key="3">
    <source>
        <dbReference type="ARBA" id="ARBA00022475"/>
    </source>
</evidence>
<dbReference type="InterPro" id="IPR048631">
    <property type="entry name" value="SecD_1st"/>
</dbReference>
<comment type="subunit">
    <text evidence="9">Forms a complex with SecF. Part of the essential Sec protein translocation apparatus which comprises SecA, SecYEG and auxiliary proteins SecDF. Other proteins may also be involved.</text>
</comment>
<comment type="function">
    <text evidence="9">Part of the Sec protein translocase complex. Interacts with the SecYEG preprotein conducting channel. SecDF uses the proton motive force (PMF) to complete protein translocation after the ATP-dependent function of SecA.</text>
</comment>
<feature type="transmembrane region" description="Helical" evidence="9">
    <location>
        <begin position="440"/>
        <end position="464"/>
    </location>
</feature>
<dbReference type="InterPro" id="IPR054384">
    <property type="entry name" value="SecDF_P1_head"/>
</dbReference>
<evidence type="ECO:0000256" key="4">
    <source>
        <dbReference type="ARBA" id="ARBA00022692"/>
    </source>
</evidence>
<dbReference type="GO" id="GO:0006605">
    <property type="term" value="P:protein targeting"/>
    <property type="evidence" value="ECO:0007669"/>
    <property type="project" value="UniProtKB-UniRule"/>
</dbReference>
<dbReference type="GO" id="GO:0015450">
    <property type="term" value="F:protein-transporting ATPase activity"/>
    <property type="evidence" value="ECO:0007669"/>
    <property type="project" value="InterPro"/>
</dbReference>
<dbReference type="HAMAP" id="MF_01463_B">
    <property type="entry name" value="SecD_B"/>
    <property type="match status" value="1"/>
</dbReference>
<dbReference type="FunFam" id="1.20.1640.10:FF:000014">
    <property type="entry name" value="Protein translocase subunit SecD"/>
    <property type="match status" value="1"/>
</dbReference>
<name>A0A0F7W598_STRLW</name>
<keyword evidence="3 9" id="KW-1003">Cell membrane</keyword>
<dbReference type="Proteomes" id="UP000035016">
    <property type="component" value="Chromosome Chromosome"/>
</dbReference>
<organism evidence="14 15">
    <name type="scientific">Streptomyces leeuwenhoekii</name>
    <dbReference type="NCBI Taxonomy" id="1437453"/>
    <lineage>
        <taxon>Bacteria</taxon>
        <taxon>Bacillati</taxon>
        <taxon>Actinomycetota</taxon>
        <taxon>Actinomycetes</taxon>
        <taxon>Kitasatosporales</taxon>
        <taxon>Streptomycetaceae</taxon>
        <taxon>Streptomyces</taxon>
    </lineage>
</organism>
<dbReference type="Pfam" id="PF22599">
    <property type="entry name" value="SecDF_P1_head"/>
    <property type="match status" value="1"/>
</dbReference>
<dbReference type="PANTHER" id="PTHR30081:SF1">
    <property type="entry name" value="PROTEIN TRANSLOCASE SUBUNIT SECD"/>
    <property type="match status" value="1"/>
</dbReference>
<dbReference type="NCBIfam" id="TIGR00916">
    <property type="entry name" value="2A0604s01"/>
    <property type="match status" value="1"/>
</dbReference>
<dbReference type="Pfam" id="PF07549">
    <property type="entry name" value="Sec_GG"/>
    <property type="match status" value="1"/>
</dbReference>
<dbReference type="InterPro" id="IPR005791">
    <property type="entry name" value="SecD"/>
</dbReference>
<feature type="compositionally biased region" description="Low complexity" evidence="10">
    <location>
        <begin position="184"/>
        <end position="200"/>
    </location>
</feature>
<feature type="region of interest" description="Disordered" evidence="10">
    <location>
        <begin position="157"/>
        <end position="243"/>
    </location>
</feature>
<evidence type="ECO:0000256" key="2">
    <source>
        <dbReference type="ARBA" id="ARBA00022448"/>
    </source>
</evidence>
<dbReference type="InterPro" id="IPR022813">
    <property type="entry name" value="SecD/SecF_arch_bac"/>
</dbReference>
<proteinExistence type="inferred from homology"/>
<sequence length="614" mass="63579">MPWPPARRPGVRRPEREYEKVPAPRKGRSASAQSKPGRSLALILIAIVALTGGMFASGHTTPRLGIDLAGGTSITLRAVPEAGQESAINKTNMDTAVSIMERRVNGLGVSESEVQTQGDDNIIVNIPKGTNSKQAREQVGTTAKLYFRPVLATEVSGAAPTASPSGSASPSASASNKATDGEKASSSPSASASPTASATTQGRAVTDALKAEPTPSGSGSASASSSPGGSASPSPSGGAAGDADSKLQAAYAALDCADPAARAKAGDGSKPSDPIVACGNSQGQWQKYLLGPAEVDGTDVDKAQAVFNTQTAAGWTVTMDFTDEGAKKFASITGKLAQNQSPQDQFAIVLDNDVVSSPYVNEALTGGNAEISGSFTQEEAQSLANMLSYGALPLTFKEDSVTTVTAALGGDQLQAGLIAGAIGLALVVLYLLVYYRGLSFIAVASLLVSAALTYVIMSLLGPAIGFALNLPAVCGAIVAIGITADSFIVYFERVRDEIREGRSLRPAVERAWPRARRTILVSDFVSFLAAAVLFIVTVGKVQGFAFTLGLTTLLDVVVVFLFTKPLLTLMARRKFFADGHKWSGLDPRSLGAKPPLRRTRRPVRPAGPVDPKEA</sequence>
<dbReference type="GO" id="GO:0065002">
    <property type="term" value="P:intracellular protein transmembrane transport"/>
    <property type="evidence" value="ECO:0007669"/>
    <property type="project" value="UniProtKB-UniRule"/>
</dbReference>
<keyword evidence="7 9" id="KW-0811">Translocation</keyword>
<gene>
    <name evidence="14" type="primary">sle_55950</name>
    <name evidence="9" type="synonym">secD</name>
</gene>
<feature type="transmembrane region" description="Helical" evidence="9">
    <location>
        <begin position="470"/>
        <end position="491"/>
    </location>
</feature>
<feature type="compositionally biased region" description="Low complexity" evidence="10">
    <location>
        <begin position="157"/>
        <end position="175"/>
    </location>
</feature>
<evidence type="ECO:0000256" key="10">
    <source>
        <dbReference type="SAM" id="MobiDB-lite"/>
    </source>
</evidence>
<dbReference type="Gene3D" id="3.30.70.3220">
    <property type="match status" value="1"/>
</dbReference>
<dbReference type="AlphaFoldDB" id="A0A0F7W598"/>
<dbReference type="Gene3D" id="3.30.1360.200">
    <property type="match status" value="1"/>
</dbReference>
<reference evidence="14 15" key="1">
    <citation type="submission" date="2015-02" db="EMBL/GenBank/DDBJ databases">
        <authorList>
            <person name="Gomez-Escribano P.J."/>
        </authorList>
    </citation>
    <scope>NUCLEOTIDE SEQUENCE [LARGE SCALE GENOMIC DNA]</scope>
    <source>
        <strain evidence="15">C34 (DSM 42122 / NRRL B-24963)</strain>
    </source>
</reference>
<dbReference type="NCBIfam" id="TIGR01129">
    <property type="entry name" value="secD"/>
    <property type="match status" value="1"/>
</dbReference>
<dbReference type="EMBL" id="LN831790">
    <property type="protein sequence ID" value="CQR65052.1"/>
    <property type="molecule type" value="Genomic_DNA"/>
</dbReference>